<evidence type="ECO:0000256" key="4">
    <source>
        <dbReference type="PROSITE-ProRule" id="PRU01016"/>
    </source>
</evidence>
<dbReference type="InterPro" id="IPR050750">
    <property type="entry name" value="C5-MTase"/>
</dbReference>
<dbReference type="PANTHER" id="PTHR46098:SF1">
    <property type="entry name" value="TRNA (CYTOSINE(38)-C(5))-METHYLTRANSFERASE"/>
    <property type="match status" value="1"/>
</dbReference>
<keyword evidence="3 4" id="KW-0949">S-adenosyl-L-methionine</keyword>
<dbReference type="InterPro" id="IPR029063">
    <property type="entry name" value="SAM-dependent_MTases_sf"/>
</dbReference>
<dbReference type="GO" id="GO:0032259">
    <property type="term" value="P:methylation"/>
    <property type="evidence" value="ECO:0007669"/>
    <property type="project" value="UniProtKB-KW"/>
</dbReference>
<keyword evidence="2 4" id="KW-0808">Transferase</keyword>
<evidence type="ECO:0000256" key="1">
    <source>
        <dbReference type="ARBA" id="ARBA00022603"/>
    </source>
</evidence>
<dbReference type="SUPFAM" id="SSF53335">
    <property type="entry name" value="S-adenosyl-L-methionine-dependent methyltransferases"/>
    <property type="match status" value="1"/>
</dbReference>
<dbReference type="PANTHER" id="PTHR46098">
    <property type="entry name" value="TRNA (CYTOSINE(38)-C(5))-METHYLTRANSFERASE"/>
    <property type="match status" value="1"/>
</dbReference>
<protein>
    <submittedName>
        <fullName evidence="6">DNA (Cytosine-5-)-methyltransferase 2</fullName>
    </submittedName>
</protein>
<proteinExistence type="evidence at transcript level"/>
<dbReference type="Gene3D" id="3.40.50.150">
    <property type="entry name" value="Vaccinia Virus protein VP39"/>
    <property type="match status" value="1"/>
</dbReference>
<dbReference type="Gene3D" id="3.90.120.10">
    <property type="entry name" value="DNA Methylase, subunit A, domain 2"/>
    <property type="match status" value="1"/>
</dbReference>
<feature type="active site" evidence="4">
    <location>
        <position position="76"/>
    </location>
</feature>
<evidence type="ECO:0000256" key="3">
    <source>
        <dbReference type="ARBA" id="ARBA00022691"/>
    </source>
</evidence>
<sequence length="330" mass="37660">MKVLELFSGIGGMHFALKCSGVEGEIKASIDINPIANSVYKHNFPDVLLLNRNIQSLTPKFINSLDVDTILMSPPCQPFTRNGLQKDVLDDRTKSFLHILEILPELNVRNILVENVKGFEGSQMRELFVESLEKCGFVWQEFILSPNQIGVPNSRHRYYCVAKKGPEKFSFEVGALKTELPSWSQEICYPISDILNSSENLEPYYLEDKILRKYAKILDICHSNSKNSCCFTKAYGRYLEGTGSVFTEVSENVVKAIFEKLSVCKPDAPEYLELARKLKLRFFTPWEISRLMSFPESFSFPESLTDRQKYMLLGNSINVKVVAELIKILQ</sequence>
<dbReference type="GO" id="GO:0008168">
    <property type="term" value="F:methyltransferase activity"/>
    <property type="evidence" value="ECO:0007669"/>
    <property type="project" value="UniProtKB-KW"/>
</dbReference>
<gene>
    <name evidence="6" type="primary">DNMT2</name>
</gene>
<accession>A0A1L7N292</accession>
<dbReference type="InterPro" id="IPR001525">
    <property type="entry name" value="C5_MeTfrase"/>
</dbReference>
<keyword evidence="1 4" id="KW-0489">Methyltransferase</keyword>
<evidence type="ECO:0000256" key="2">
    <source>
        <dbReference type="ARBA" id="ARBA00022679"/>
    </source>
</evidence>
<reference evidence="6" key="1">
    <citation type="journal article" date="2016" name="Proc. Natl. Acad. Sci. U.S.A.">
        <title>Histone deacetylases control module-specific phenotypic plasticity in beetle weapons.</title>
        <authorList>
            <person name="Ozawa T."/>
            <person name="Mizuhara T."/>
            <person name="Arata M."/>
            <person name="Shimada M."/>
            <person name="Niimi T."/>
            <person name="Okada K."/>
            <person name="Okada Y."/>
            <person name="Ohta K."/>
        </authorList>
    </citation>
    <scope>NUCLEOTIDE SEQUENCE</scope>
    <source>
        <tissue evidence="6">Head</tissue>
    </source>
</reference>
<dbReference type="Pfam" id="PF00145">
    <property type="entry name" value="DNA_methylase"/>
    <property type="match status" value="1"/>
</dbReference>
<dbReference type="EMBL" id="LC100111">
    <property type="protein sequence ID" value="BAW19576.1"/>
    <property type="molecule type" value="mRNA"/>
</dbReference>
<dbReference type="GO" id="GO:0005634">
    <property type="term" value="C:nucleus"/>
    <property type="evidence" value="ECO:0007669"/>
    <property type="project" value="TreeGrafter"/>
</dbReference>
<dbReference type="PRINTS" id="PR00105">
    <property type="entry name" value="C5METTRFRASE"/>
</dbReference>
<dbReference type="AlphaFoldDB" id="A0A1L7N292"/>
<evidence type="ECO:0000256" key="5">
    <source>
        <dbReference type="RuleBase" id="RU000416"/>
    </source>
</evidence>
<comment type="similarity">
    <text evidence="4 5">Belongs to the class I-like SAM-binding methyltransferase superfamily. C5-methyltransferase family.</text>
</comment>
<name>A0A1L7N292_9CUCU</name>
<dbReference type="PROSITE" id="PS51679">
    <property type="entry name" value="SAM_MT_C5"/>
    <property type="match status" value="1"/>
</dbReference>
<organism evidence="6">
    <name type="scientific">Gnatocerus cornutus</name>
    <dbReference type="NCBI Taxonomy" id="1553328"/>
    <lineage>
        <taxon>Eukaryota</taxon>
        <taxon>Metazoa</taxon>
        <taxon>Ecdysozoa</taxon>
        <taxon>Arthropoda</taxon>
        <taxon>Hexapoda</taxon>
        <taxon>Insecta</taxon>
        <taxon>Pterygota</taxon>
        <taxon>Neoptera</taxon>
        <taxon>Endopterygota</taxon>
        <taxon>Coleoptera</taxon>
        <taxon>Polyphaga</taxon>
        <taxon>Cucujiformia</taxon>
        <taxon>Tenebrionidae</taxon>
        <taxon>Diaperinae</taxon>
        <taxon>Gnatocerus</taxon>
    </lineage>
</organism>
<dbReference type="NCBIfam" id="TIGR00675">
    <property type="entry name" value="dcm"/>
    <property type="match status" value="1"/>
</dbReference>
<evidence type="ECO:0000313" key="6">
    <source>
        <dbReference type="EMBL" id="BAW19576.1"/>
    </source>
</evidence>